<dbReference type="RefSeq" id="WP_267219826.1">
    <property type="nucleotide sequence ID" value="NZ_JAPCWC010000005.1"/>
</dbReference>
<dbReference type="Proteomes" id="UP001589858">
    <property type="component" value="Unassembled WGS sequence"/>
</dbReference>
<evidence type="ECO:0000313" key="10">
    <source>
        <dbReference type="Proteomes" id="UP001589858"/>
    </source>
</evidence>
<keyword evidence="5" id="KW-0190">Covalent protein-DNA linkage</keyword>
<protein>
    <recommendedName>
        <fullName evidence="8">Abasic site processing protein</fullName>
        <ecNumber evidence="8">3.4.-.-</ecNumber>
    </recommendedName>
</protein>
<dbReference type="SUPFAM" id="SSF143081">
    <property type="entry name" value="BB1717-like"/>
    <property type="match status" value="1"/>
</dbReference>
<keyword evidence="2 8" id="KW-0645">Protease</keyword>
<sequence length="214" mass="23394">MPMIYRLDAPAREVARTFGLDAGNDPWPGGTVSAGGFAPVITMGREFVAGPRPEQRLPRRMIPRLWGVPPPPQGWGQGGDSRRHGILTVRNLDSPFWIGNLRNSEFRCLVPASAFMEWGKADPRDGKRRQCWFGAADQPVFAMAGVWKDSEVPSFALLTAPANAALRSAGRETMPVILPADPAAHDLWLRGDWKRAAQLLAPYSSSLMSLHVAG</sequence>
<dbReference type="Gene3D" id="3.90.1680.10">
    <property type="entry name" value="SOS response associated peptidase-like"/>
    <property type="match status" value="1"/>
</dbReference>
<evidence type="ECO:0000256" key="5">
    <source>
        <dbReference type="ARBA" id="ARBA00023124"/>
    </source>
</evidence>
<dbReference type="EC" id="3.4.-.-" evidence="8"/>
<dbReference type="PANTHER" id="PTHR13604">
    <property type="entry name" value="DC12-RELATED"/>
    <property type="match status" value="1"/>
</dbReference>
<gene>
    <name evidence="9" type="ORF">ACFFF8_22130</name>
</gene>
<reference evidence="9 10" key="1">
    <citation type="submission" date="2024-09" db="EMBL/GenBank/DDBJ databases">
        <authorList>
            <person name="Sun Q."/>
            <person name="Mori K."/>
        </authorList>
    </citation>
    <scope>NUCLEOTIDE SEQUENCE [LARGE SCALE GENOMIC DNA]</scope>
    <source>
        <strain evidence="9 10">CICC 11035S</strain>
    </source>
</reference>
<dbReference type="Pfam" id="PF02586">
    <property type="entry name" value="SRAP"/>
    <property type="match status" value="1"/>
</dbReference>
<evidence type="ECO:0000256" key="6">
    <source>
        <dbReference type="ARBA" id="ARBA00023125"/>
    </source>
</evidence>
<keyword evidence="6" id="KW-0238">DNA-binding</keyword>
<dbReference type="EMBL" id="JBHLTM010000085">
    <property type="protein sequence ID" value="MFC0687290.1"/>
    <property type="molecule type" value="Genomic_DNA"/>
</dbReference>
<organism evidence="9 10">
    <name type="scientific">Novosphingobium clariflavum</name>
    <dbReference type="NCBI Taxonomy" id="2029884"/>
    <lineage>
        <taxon>Bacteria</taxon>
        <taxon>Pseudomonadati</taxon>
        <taxon>Pseudomonadota</taxon>
        <taxon>Alphaproteobacteria</taxon>
        <taxon>Sphingomonadales</taxon>
        <taxon>Sphingomonadaceae</taxon>
        <taxon>Novosphingobium</taxon>
    </lineage>
</organism>
<keyword evidence="7" id="KW-0456">Lyase</keyword>
<evidence type="ECO:0000256" key="4">
    <source>
        <dbReference type="ARBA" id="ARBA00022801"/>
    </source>
</evidence>
<evidence type="ECO:0000256" key="8">
    <source>
        <dbReference type="RuleBase" id="RU364100"/>
    </source>
</evidence>
<dbReference type="InterPro" id="IPR036590">
    <property type="entry name" value="SRAP-like"/>
</dbReference>
<keyword evidence="4 8" id="KW-0378">Hydrolase</keyword>
<comment type="similarity">
    <text evidence="1 8">Belongs to the SOS response-associated peptidase family.</text>
</comment>
<keyword evidence="3" id="KW-0227">DNA damage</keyword>
<accession>A0ABV6SDE0</accession>
<evidence type="ECO:0000256" key="7">
    <source>
        <dbReference type="ARBA" id="ARBA00023239"/>
    </source>
</evidence>
<comment type="caution">
    <text evidence="9">The sequence shown here is derived from an EMBL/GenBank/DDBJ whole genome shotgun (WGS) entry which is preliminary data.</text>
</comment>
<evidence type="ECO:0000313" key="9">
    <source>
        <dbReference type="EMBL" id="MFC0687290.1"/>
    </source>
</evidence>
<name>A0ABV6SDE0_9SPHN</name>
<evidence type="ECO:0000256" key="3">
    <source>
        <dbReference type="ARBA" id="ARBA00022763"/>
    </source>
</evidence>
<evidence type="ECO:0000256" key="2">
    <source>
        <dbReference type="ARBA" id="ARBA00022670"/>
    </source>
</evidence>
<dbReference type="InterPro" id="IPR003738">
    <property type="entry name" value="SRAP"/>
</dbReference>
<dbReference type="PANTHER" id="PTHR13604:SF0">
    <property type="entry name" value="ABASIC SITE PROCESSING PROTEIN HMCES"/>
    <property type="match status" value="1"/>
</dbReference>
<proteinExistence type="inferred from homology"/>
<evidence type="ECO:0000256" key="1">
    <source>
        <dbReference type="ARBA" id="ARBA00008136"/>
    </source>
</evidence>
<keyword evidence="10" id="KW-1185">Reference proteome</keyword>